<dbReference type="Gene3D" id="3.30.70.270">
    <property type="match status" value="1"/>
</dbReference>
<dbReference type="FunFam" id="3.10.10.10:FF:000007">
    <property type="entry name" value="Retrovirus-related Pol polyprotein from transposon 17.6-like Protein"/>
    <property type="match status" value="1"/>
</dbReference>
<dbReference type="Pfam" id="PF24626">
    <property type="entry name" value="SH3_Tf2-1"/>
    <property type="match status" value="1"/>
</dbReference>
<keyword evidence="2" id="KW-0808">Transferase</keyword>
<dbReference type="GO" id="GO:0006508">
    <property type="term" value="P:proteolysis"/>
    <property type="evidence" value="ECO:0007669"/>
    <property type="project" value="UniProtKB-KW"/>
</dbReference>
<evidence type="ECO:0000256" key="6">
    <source>
        <dbReference type="ARBA" id="ARBA00022801"/>
    </source>
</evidence>
<dbReference type="PANTHER" id="PTHR24559:SF427">
    <property type="entry name" value="RNA-DIRECTED DNA POLYMERASE"/>
    <property type="match status" value="1"/>
</dbReference>
<dbReference type="InterPro" id="IPR056924">
    <property type="entry name" value="SH3_Tf2-1"/>
</dbReference>
<keyword evidence="1" id="KW-0645">Protease</keyword>
<dbReference type="Pfam" id="PF00078">
    <property type="entry name" value="RVT_1"/>
    <property type="match status" value="1"/>
</dbReference>
<keyword evidence="7 10" id="KW-0695">RNA-directed DNA polymerase</keyword>
<dbReference type="CDD" id="cd01647">
    <property type="entry name" value="RT_LTR"/>
    <property type="match status" value="1"/>
</dbReference>
<evidence type="ECO:0000259" key="9">
    <source>
        <dbReference type="PROSITE" id="PS50878"/>
    </source>
</evidence>
<keyword evidence="5" id="KW-0255">Endonuclease</keyword>
<feature type="compositionally biased region" description="Low complexity" evidence="8">
    <location>
        <begin position="13"/>
        <end position="28"/>
    </location>
</feature>
<evidence type="ECO:0000256" key="5">
    <source>
        <dbReference type="ARBA" id="ARBA00022759"/>
    </source>
</evidence>
<evidence type="ECO:0000256" key="1">
    <source>
        <dbReference type="ARBA" id="ARBA00022670"/>
    </source>
</evidence>
<dbReference type="GO" id="GO:0004519">
    <property type="term" value="F:endonuclease activity"/>
    <property type="evidence" value="ECO:0007669"/>
    <property type="project" value="UniProtKB-KW"/>
</dbReference>
<dbReference type="InterPro" id="IPR053134">
    <property type="entry name" value="RNA-dir_DNA_polymerase"/>
</dbReference>
<keyword evidence="3" id="KW-0548">Nucleotidyltransferase</keyword>
<dbReference type="InterPro" id="IPR012337">
    <property type="entry name" value="RNaseH-like_sf"/>
</dbReference>
<dbReference type="InterPro" id="IPR043128">
    <property type="entry name" value="Rev_trsase/Diguanyl_cyclase"/>
</dbReference>
<dbReference type="InterPro" id="IPR000477">
    <property type="entry name" value="RT_dom"/>
</dbReference>
<feature type="compositionally biased region" description="Basic and acidic residues" evidence="8">
    <location>
        <begin position="104"/>
        <end position="115"/>
    </location>
</feature>
<evidence type="ECO:0000256" key="2">
    <source>
        <dbReference type="ARBA" id="ARBA00022679"/>
    </source>
</evidence>
<feature type="region of interest" description="Disordered" evidence="8">
    <location>
        <begin position="1"/>
        <end position="28"/>
    </location>
</feature>
<dbReference type="GO" id="GO:0003964">
    <property type="term" value="F:RNA-directed DNA polymerase activity"/>
    <property type="evidence" value="ECO:0007669"/>
    <property type="project" value="UniProtKB-KW"/>
</dbReference>
<accession>A0A6L2M6T9</accession>
<feature type="region of interest" description="Disordered" evidence="8">
    <location>
        <begin position="53"/>
        <end position="164"/>
    </location>
</feature>
<feature type="compositionally biased region" description="Polar residues" evidence="8">
    <location>
        <begin position="83"/>
        <end position="98"/>
    </location>
</feature>
<dbReference type="SUPFAM" id="SSF56672">
    <property type="entry name" value="DNA/RNA polymerases"/>
    <property type="match status" value="1"/>
</dbReference>
<keyword evidence="6" id="KW-0378">Hydrolase</keyword>
<evidence type="ECO:0000256" key="3">
    <source>
        <dbReference type="ARBA" id="ARBA00022695"/>
    </source>
</evidence>
<dbReference type="SUPFAM" id="SSF53098">
    <property type="entry name" value="Ribonuclease H-like"/>
    <property type="match status" value="1"/>
</dbReference>
<dbReference type="InterPro" id="IPR005162">
    <property type="entry name" value="Retrotrans_gag_dom"/>
</dbReference>
<sequence length="1018" mass="115772">MSDVKHSTVTYTSISSDDGSSDVGSSGVIVLGYDGLPMMPGDPYAYVEAAMQEPPPPVFVPEPRYPEFMPPEDDVLPAEEQPLPTTVSPSADSPSYITESDHEEDSKEEYKDPKEYPTNYPTDRYDEEEEESSGDDVDDEEEDEDEVKEEEEHLAPADSVPPPAYRTTARMYIRAQTPILFLFEAKVDRLLAIPTPPPSPLTPLSSPLPRIASPPFLVPSPLPTSHTDAGVPLGYRDAMIRLRAESPSTSHPLPLPLPIVLSHTRAYMVMMRVATPSTYILAPRSETPPSGTPPLLPIPLPISSSPLLLPSTDYKADVPEVTLPSQKRLCVAIGPRFEVEECSFTPTARPTRGFKGDYGFVGTLDAKIRHDPDREICYGNTDIWEDPNEIAEKIPVTDMRLHDAQDDRLLMSGQPNLLRGDMGSHARTARLMESEAIASREAWVQSMDVSDTPCYERPDRDPAHPDVPEKAVENQVKFATCTLHGIALTWWKSHVKTVGQDAAHNMPWRRLMKMMTAKFYPRNEIKKLEIEIWELKSDKIEKYAGCLPDMIHGSVMTSNPKIMQDANTDRAYTARSGEKKPYRGSKPLCSKYNYYHNGPCAPKCHKCNRVGHLARDYRSLTNANTANNQRGTRAAQSEMKEFSNQLQELSDKGFIRPSSSPWGAPVLFVKTKDGSFRMCIDYRELNKLTVKNHYPLSRIDNLFEQLQRSIVYSKIDLRSCYHQLRVREEDILKTAFRTRYGHYEFQVMPFGLTNAPTVFMDLMIRVCKPYLDKFVTVFIDDILIYSRNKKEHEEHLKEILELLKKEELYAKFYKCEFWIPKRSLQKALGTSLNMSKAYHPQTDGQIERTIQTLKDILRVCVINFGKGWVNHLPLVELSYNNSYHVSIKAASFQTLYGRKCHLQIKQKIQAARDRQKNYADLKPKLMEFKVGDIVMLKVSPWKGVVRFSIRGELNPRYIGPFKVLANVGAVSYKLELPRELSRVHNTFHVSKLKKCYTNEPLAVSLDRLHIDDKLHFVE</sequence>
<evidence type="ECO:0000313" key="10">
    <source>
        <dbReference type="EMBL" id="GEU69743.1"/>
    </source>
</evidence>
<dbReference type="AlphaFoldDB" id="A0A6L2M6T9"/>
<comment type="caution">
    <text evidence="10">The sequence shown here is derived from an EMBL/GenBank/DDBJ whole genome shotgun (WGS) entry which is preliminary data.</text>
</comment>
<evidence type="ECO:0000256" key="4">
    <source>
        <dbReference type="ARBA" id="ARBA00022722"/>
    </source>
</evidence>
<dbReference type="PROSITE" id="PS50878">
    <property type="entry name" value="RT_POL"/>
    <property type="match status" value="1"/>
</dbReference>
<dbReference type="InterPro" id="IPR043502">
    <property type="entry name" value="DNA/RNA_pol_sf"/>
</dbReference>
<reference evidence="10" key="1">
    <citation type="journal article" date="2019" name="Sci. Rep.">
        <title>Draft genome of Tanacetum cinerariifolium, the natural source of mosquito coil.</title>
        <authorList>
            <person name="Yamashiro T."/>
            <person name="Shiraishi A."/>
            <person name="Satake H."/>
            <person name="Nakayama K."/>
        </authorList>
    </citation>
    <scope>NUCLEOTIDE SEQUENCE</scope>
</reference>
<proteinExistence type="predicted"/>
<evidence type="ECO:0000256" key="7">
    <source>
        <dbReference type="ARBA" id="ARBA00022918"/>
    </source>
</evidence>
<name>A0A6L2M6T9_TANCI</name>
<keyword evidence="4" id="KW-0540">Nuclease</keyword>
<feature type="compositionally biased region" description="Acidic residues" evidence="8">
    <location>
        <begin position="125"/>
        <end position="149"/>
    </location>
</feature>
<evidence type="ECO:0000256" key="8">
    <source>
        <dbReference type="SAM" id="MobiDB-lite"/>
    </source>
</evidence>
<gene>
    <name evidence="10" type="ORF">Tci_041721</name>
</gene>
<organism evidence="10">
    <name type="scientific">Tanacetum cinerariifolium</name>
    <name type="common">Dalmatian daisy</name>
    <name type="synonym">Chrysanthemum cinerariifolium</name>
    <dbReference type="NCBI Taxonomy" id="118510"/>
    <lineage>
        <taxon>Eukaryota</taxon>
        <taxon>Viridiplantae</taxon>
        <taxon>Streptophyta</taxon>
        <taxon>Embryophyta</taxon>
        <taxon>Tracheophyta</taxon>
        <taxon>Spermatophyta</taxon>
        <taxon>Magnoliopsida</taxon>
        <taxon>eudicotyledons</taxon>
        <taxon>Gunneridae</taxon>
        <taxon>Pentapetalae</taxon>
        <taxon>asterids</taxon>
        <taxon>campanulids</taxon>
        <taxon>Asterales</taxon>
        <taxon>Asteraceae</taxon>
        <taxon>Asteroideae</taxon>
        <taxon>Anthemideae</taxon>
        <taxon>Anthemidinae</taxon>
        <taxon>Tanacetum</taxon>
    </lineage>
</organism>
<dbReference type="GO" id="GO:0008233">
    <property type="term" value="F:peptidase activity"/>
    <property type="evidence" value="ECO:0007669"/>
    <property type="project" value="UniProtKB-KW"/>
</dbReference>
<dbReference type="PANTHER" id="PTHR24559">
    <property type="entry name" value="TRANSPOSON TY3-I GAG-POL POLYPROTEIN"/>
    <property type="match status" value="1"/>
</dbReference>
<dbReference type="EMBL" id="BKCJ010005990">
    <property type="protein sequence ID" value="GEU69743.1"/>
    <property type="molecule type" value="Genomic_DNA"/>
</dbReference>
<protein>
    <submittedName>
        <fullName evidence="10">Putative reverse transcriptase domain-containing protein</fullName>
    </submittedName>
</protein>
<dbReference type="Gene3D" id="3.10.10.10">
    <property type="entry name" value="HIV Type 1 Reverse Transcriptase, subunit A, domain 1"/>
    <property type="match status" value="1"/>
</dbReference>
<dbReference type="Pfam" id="PF03732">
    <property type="entry name" value="Retrotrans_gag"/>
    <property type="match status" value="1"/>
</dbReference>
<feature type="domain" description="Reverse transcriptase" evidence="9">
    <location>
        <begin position="650"/>
        <end position="832"/>
    </location>
</feature>